<feature type="active site" description="GMP-histidine intermediate" evidence="8">
    <location>
        <position position="393"/>
    </location>
</feature>
<organism evidence="12 13">
    <name type="scientific">Desulfurella multipotens</name>
    <dbReference type="NCBI Taxonomy" id="79269"/>
    <lineage>
        <taxon>Bacteria</taxon>
        <taxon>Pseudomonadati</taxon>
        <taxon>Campylobacterota</taxon>
        <taxon>Desulfurellia</taxon>
        <taxon>Desulfurellales</taxon>
        <taxon>Desulfurellaceae</taxon>
        <taxon>Desulfurella</taxon>
    </lineage>
</organism>
<accession>A0A1G6JU03</accession>
<feature type="binding site" evidence="9">
    <location>
        <begin position="393"/>
        <end position="396"/>
    </location>
    <ligand>
        <name>GMP</name>
        <dbReference type="ChEBI" id="CHEBI:58115"/>
    </ligand>
</feature>
<keyword evidence="5 9" id="KW-0342">GTP-binding</keyword>
<evidence type="ECO:0000256" key="1">
    <source>
        <dbReference type="ARBA" id="ARBA00022598"/>
    </source>
</evidence>
<feature type="binding site" evidence="10">
    <location>
        <position position="197"/>
    </location>
    <ligand>
        <name>Mn(2+)</name>
        <dbReference type="ChEBI" id="CHEBI:29035"/>
        <label>1</label>
    </ligand>
</feature>
<comment type="catalytic activity">
    <reaction evidence="7">
        <text>a 3'-end 3'-phospho-ribonucleotide-RNA + a 5'-end dephospho-ribonucleoside-RNA + GTP = a ribonucleotidyl-ribonucleotide-RNA + GMP + diphosphate</text>
        <dbReference type="Rhea" id="RHEA:68076"/>
        <dbReference type="Rhea" id="RHEA-COMP:10463"/>
        <dbReference type="Rhea" id="RHEA-COMP:13936"/>
        <dbReference type="Rhea" id="RHEA-COMP:17355"/>
        <dbReference type="ChEBI" id="CHEBI:33019"/>
        <dbReference type="ChEBI" id="CHEBI:37565"/>
        <dbReference type="ChEBI" id="CHEBI:58115"/>
        <dbReference type="ChEBI" id="CHEBI:83062"/>
        <dbReference type="ChEBI" id="CHEBI:138284"/>
        <dbReference type="ChEBI" id="CHEBI:173118"/>
        <dbReference type="EC" id="6.5.1.8"/>
    </reaction>
</comment>
<dbReference type="RefSeq" id="WP_092127928.1">
    <property type="nucleotide sequence ID" value="NZ_FMYU01000003.1"/>
</dbReference>
<evidence type="ECO:0000256" key="11">
    <source>
        <dbReference type="RuleBase" id="RU371113"/>
    </source>
</evidence>
<keyword evidence="1 11" id="KW-0436">Ligase</keyword>
<feature type="binding site" evidence="9">
    <location>
        <begin position="196"/>
        <end position="200"/>
    </location>
    <ligand>
        <name>GMP</name>
        <dbReference type="ChEBI" id="CHEBI:58115"/>
    </ligand>
</feature>
<evidence type="ECO:0000256" key="2">
    <source>
        <dbReference type="ARBA" id="ARBA00022723"/>
    </source>
</evidence>
<feature type="binding site" evidence="10">
    <location>
        <position position="319"/>
    </location>
    <ligand>
        <name>Mn(2+)</name>
        <dbReference type="ChEBI" id="CHEBI:29035"/>
        <label>2</label>
    </ligand>
</feature>
<reference evidence="13" key="1">
    <citation type="submission" date="2016-10" db="EMBL/GenBank/DDBJ databases">
        <authorList>
            <person name="Varghese N."/>
            <person name="Submissions S."/>
        </authorList>
    </citation>
    <scope>NUCLEOTIDE SEQUENCE [LARGE SCALE GENOMIC DNA]</scope>
    <source>
        <strain evidence="13">DSM 8415</strain>
    </source>
</reference>
<evidence type="ECO:0000256" key="8">
    <source>
        <dbReference type="PIRSR" id="PIRSR601233-1"/>
    </source>
</evidence>
<dbReference type="GO" id="GO:0003972">
    <property type="term" value="F:RNA ligase (ATP) activity"/>
    <property type="evidence" value="ECO:0007669"/>
    <property type="project" value="TreeGrafter"/>
</dbReference>
<dbReference type="GO" id="GO:0042245">
    <property type="term" value="P:RNA repair"/>
    <property type="evidence" value="ECO:0007669"/>
    <property type="project" value="UniProtKB-KW"/>
</dbReference>
<dbReference type="OrthoDB" id="9802323at2"/>
<evidence type="ECO:0000313" key="12">
    <source>
        <dbReference type="EMBL" id="SDC22177.1"/>
    </source>
</evidence>
<evidence type="ECO:0000256" key="7">
    <source>
        <dbReference type="ARBA" id="ARBA00047746"/>
    </source>
</evidence>
<evidence type="ECO:0000256" key="9">
    <source>
        <dbReference type="PIRSR" id="PIRSR601233-2"/>
    </source>
</evidence>
<evidence type="ECO:0000256" key="10">
    <source>
        <dbReference type="PIRSR" id="PIRSR601233-3"/>
    </source>
</evidence>
<keyword evidence="2 10" id="KW-0479">Metal-binding</keyword>
<comment type="similarity">
    <text evidence="11">Belongs to the RtcB family.</text>
</comment>
<sequence length="470" mass="52410">MFNIEKVTDYFYKIKTNTVDIEIYANKTILKKIGEDDTLKQALDITKLPGIKKVLLMSDAHQGYGFPIGSVAAFDYEEGIISPGGVGYDINCGVRAISLNVDVEEVQKNAERILYGLYAQIPKGAVSDKAIYYLNEKKLRQVTFEGAEFAIKNGFGEKLDLQAIEDNGRIEINNDCLTNDAVERGKTELGSLGSGNHFLEIDKVEEIFDKKIASAFGIYQNYPILLLHTGSRGLGHQIAIDYLRLFKENANQKKLSFPNKELTSLPFSDKLAKDYFEAANQAANYAFANRQILGFKALQIIFEILKKPINYTLIYDIVHNIAKIEQHNINGKNQKLIIHRKGATRAFYAKHSALKNSRYFEIGHPILIPGTMGSNSYILVANESDQTLNSICHGAGRVLGRRQAIKTLKNQDLIAQLKQKGILLLGDSKKGLLEEAPLAYKDIDEVIDITIKANIAKKVAKLKPILVIKG</sequence>
<evidence type="ECO:0000256" key="4">
    <source>
        <dbReference type="ARBA" id="ARBA00022800"/>
    </source>
</evidence>
<proteinExistence type="inferred from homology"/>
<keyword evidence="3 9" id="KW-0547">Nucleotide-binding</keyword>
<keyword evidence="13" id="KW-1185">Reference proteome</keyword>
<dbReference type="Proteomes" id="UP000199411">
    <property type="component" value="Unassembled WGS sequence"/>
</dbReference>
<keyword evidence="4" id="KW-0692">RNA repair</keyword>
<feature type="binding site" evidence="9">
    <location>
        <begin position="319"/>
        <end position="320"/>
    </location>
    <ligand>
        <name>GMP</name>
        <dbReference type="ChEBI" id="CHEBI:58115"/>
    </ligand>
</feature>
<protein>
    <recommendedName>
        <fullName evidence="11">tRNA-splicing ligase RtcB</fullName>
        <ecNumber evidence="11">6.5.1.-</ecNumber>
    </recommendedName>
</protein>
<dbReference type="GO" id="GO:0170057">
    <property type="term" value="F:RNA ligase (GTP) activity"/>
    <property type="evidence" value="ECO:0007669"/>
    <property type="project" value="UniProtKB-EC"/>
</dbReference>
<dbReference type="PANTHER" id="PTHR11118:SF1">
    <property type="entry name" value="RNA-SPLICING LIGASE RTCB HOMOLOG"/>
    <property type="match status" value="1"/>
</dbReference>
<keyword evidence="6 10" id="KW-0464">Manganese</keyword>
<evidence type="ECO:0000256" key="5">
    <source>
        <dbReference type="ARBA" id="ARBA00023134"/>
    </source>
</evidence>
<comment type="cofactor">
    <cofactor evidence="10 11">
        <name>Mn(2+)</name>
        <dbReference type="ChEBI" id="CHEBI:29035"/>
    </cofactor>
    <text evidence="10 11">Binds 2 manganese ions per subunit.</text>
</comment>
<dbReference type="Pfam" id="PF01139">
    <property type="entry name" value="RtcB"/>
    <property type="match status" value="1"/>
</dbReference>
<name>A0A1G6JU03_9BACT</name>
<evidence type="ECO:0000256" key="6">
    <source>
        <dbReference type="ARBA" id="ARBA00023211"/>
    </source>
</evidence>
<feature type="binding site" evidence="9">
    <location>
        <position position="469"/>
    </location>
    <ligand>
        <name>GMP</name>
        <dbReference type="ChEBI" id="CHEBI:58115"/>
    </ligand>
</feature>
<dbReference type="InterPro" id="IPR036025">
    <property type="entry name" value="RtcB-like_sf"/>
</dbReference>
<feature type="binding site" evidence="9">
    <location>
        <begin position="369"/>
        <end position="372"/>
    </location>
    <ligand>
        <name>GMP</name>
        <dbReference type="ChEBI" id="CHEBI:58115"/>
    </ligand>
</feature>
<evidence type="ECO:0000313" key="13">
    <source>
        <dbReference type="Proteomes" id="UP000199411"/>
    </source>
</evidence>
<dbReference type="GO" id="GO:0046872">
    <property type="term" value="F:metal ion binding"/>
    <property type="evidence" value="ECO:0007669"/>
    <property type="project" value="UniProtKB-UniRule"/>
</dbReference>
<feature type="binding site" evidence="10">
    <location>
        <position position="89"/>
    </location>
    <ligand>
        <name>Mn(2+)</name>
        <dbReference type="ChEBI" id="CHEBI:29035"/>
        <label>1</label>
    </ligand>
</feature>
<dbReference type="EC" id="6.5.1.-" evidence="11"/>
<dbReference type="GO" id="GO:0006396">
    <property type="term" value="P:RNA processing"/>
    <property type="evidence" value="ECO:0007669"/>
    <property type="project" value="InterPro"/>
</dbReference>
<comment type="subunit">
    <text evidence="11">Monomer.</text>
</comment>
<feature type="binding site" evidence="10">
    <location>
        <position position="228"/>
    </location>
    <ligand>
        <name>Mn(2+)</name>
        <dbReference type="ChEBI" id="CHEBI:29035"/>
        <label>2</label>
    </ligand>
</feature>
<dbReference type="SUPFAM" id="SSF103365">
    <property type="entry name" value="Hypothetical protein PH1602"/>
    <property type="match status" value="1"/>
</dbReference>
<feature type="binding site" evidence="9">
    <location>
        <position position="376"/>
    </location>
    <ligand>
        <name>GMP</name>
        <dbReference type="ChEBI" id="CHEBI:58115"/>
    </ligand>
</feature>
<dbReference type="InterPro" id="IPR001233">
    <property type="entry name" value="RtcB"/>
</dbReference>
<gene>
    <name evidence="11" type="primary">rtcB</name>
    <name evidence="12" type="ORF">SAMN05660835_00479</name>
</gene>
<evidence type="ECO:0000256" key="3">
    <source>
        <dbReference type="ARBA" id="ARBA00022741"/>
    </source>
</evidence>
<dbReference type="EMBL" id="FMYU01000003">
    <property type="protein sequence ID" value="SDC22177.1"/>
    <property type="molecule type" value="Genomic_DNA"/>
</dbReference>
<dbReference type="PANTHER" id="PTHR11118">
    <property type="entry name" value="RNA-SPLICING LIGASE RTCB HOMOLOG"/>
    <property type="match status" value="1"/>
</dbReference>
<dbReference type="AlphaFoldDB" id="A0A1G6JU03"/>
<dbReference type="GO" id="GO:0005525">
    <property type="term" value="F:GTP binding"/>
    <property type="evidence" value="ECO:0007669"/>
    <property type="project" value="UniProtKB-KW"/>
</dbReference>
<dbReference type="Gene3D" id="3.90.1860.10">
    <property type="entry name" value="tRNA-splicing ligase RtcB"/>
    <property type="match status" value="1"/>
</dbReference>